<protein>
    <recommendedName>
        <fullName evidence="4">SLA1 homology domain-containing protein</fullName>
    </recommendedName>
</protein>
<evidence type="ECO:0000256" key="1">
    <source>
        <dbReference type="SAM" id="MobiDB-lite"/>
    </source>
</evidence>
<dbReference type="Gene3D" id="2.30.30.700">
    <property type="entry name" value="SLA1 homology domain 1"/>
    <property type="match status" value="1"/>
</dbReference>
<proteinExistence type="predicted"/>
<dbReference type="OrthoDB" id="10005653at2"/>
<dbReference type="RefSeq" id="WP_013042345.1">
    <property type="nucleotide sequence ID" value="NC_014008.1"/>
</dbReference>
<sequence>MKVSSIIPIIACSALAGYGGFFYGRLSAPKAEHAVETVPASPLEMEATNRSSESEPISAPAGLEANDTMPEISSELSTPEPPSEFAARANEPMQTLTNTQGVQIQAKVLSVSATDVTIRRSDGLETTIPLSVLSADDVEFCEYLRETGSLQQTAPKSTSDIDWDAIFGS</sequence>
<dbReference type="Proteomes" id="UP000000925">
    <property type="component" value="Chromosome"/>
</dbReference>
<dbReference type="KEGG" id="caa:Caka_0596"/>
<organism evidence="2 3">
    <name type="scientific">Coraliomargarita akajimensis (strain DSM 45221 / IAM 15411 / JCM 23193 / KCTC 12865 / 04OKA010-24)</name>
    <dbReference type="NCBI Taxonomy" id="583355"/>
    <lineage>
        <taxon>Bacteria</taxon>
        <taxon>Pseudomonadati</taxon>
        <taxon>Verrucomicrobiota</taxon>
        <taxon>Opitutia</taxon>
        <taxon>Puniceicoccales</taxon>
        <taxon>Coraliomargaritaceae</taxon>
        <taxon>Coraliomargarita</taxon>
    </lineage>
</organism>
<dbReference type="HOGENOM" id="CLU_1575819_0_0_0"/>
<feature type="region of interest" description="Disordered" evidence="1">
    <location>
        <begin position="40"/>
        <end position="92"/>
    </location>
</feature>
<dbReference type="AlphaFoldDB" id="D5ENW2"/>
<evidence type="ECO:0008006" key="4">
    <source>
        <dbReference type="Google" id="ProtNLM"/>
    </source>
</evidence>
<dbReference type="EMBL" id="CP001998">
    <property type="protein sequence ID" value="ADE53621.1"/>
    <property type="molecule type" value="Genomic_DNA"/>
</dbReference>
<evidence type="ECO:0000313" key="2">
    <source>
        <dbReference type="EMBL" id="ADE53621.1"/>
    </source>
</evidence>
<gene>
    <name evidence="2" type="ordered locus">Caka_0596</name>
</gene>
<keyword evidence="3" id="KW-1185">Reference proteome</keyword>
<evidence type="ECO:0000313" key="3">
    <source>
        <dbReference type="Proteomes" id="UP000000925"/>
    </source>
</evidence>
<reference evidence="2 3" key="1">
    <citation type="journal article" date="2010" name="Stand. Genomic Sci.">
        <title>Complete genome sequence of Coraliomargarita akajimensis type strain (04OKA010-24).</title>
        <authorList>
            <person name="Mavromatis K."/>
            <person name="Abt B."/>
            <person name="Brambilla E."/>
            <person name="Lapidus A."/>
            <person name="Copeland A."/>
            <person name="Deshpande S."/>
            <person name="Nolan M."/>
            <person name="Lucas S."/>
            <person name="Tice H."/>
            <person name="Cheng J.F."/>
            <person name="Han C."/>
            <person name="Detter J.C."/>
            <person name="Woyke T."/>
            <person name="Goodwin L."/>
            <person name="Pitluck S."/>
            <person name="Held B."/>
            <person name="Brettin T."/>
            <person name="Tapia R."/>
            <person name="Ivanova N."/>
            <person name="Mikhailova N."/>
            <person name="Pati A."/>
            <person name="Liolios K."/>
            <person name="Chen A."/>
            <person name="Palaniappan K."/>
            <person name="Land M."/>
            <person name="Hauser L."/>
            <person name="Chang Y.J."/>
            <person name="Jeffries C.D."/>
            <person name="Rohde M."/>
            <person name="Goker M."/>
            <person name="Bristow J."/>
            <person name="Eisen J.A."/>
            <person name="Markowitz V."/>
            <person name="Hugenholtz P."/>
            <person name="Klenk H.P."/>
            <person name="Kyrpides N.C."/>
        </authorList>
    </citation>
    <scope>NUCLEOTIDE SEQUENCE [LARGE SCALE GENOMIC DNA]</scope>
    <source>
        <strain evidence="3">DSM 45221 / IAM 15411 / JCM 23193 / KCTC 12865</strain>
    </source>
</reference>
<name>D5ENW2_CORAD</name>
<accession>D5ENW2</accession>
<dbReference type="STRING" id="583355.Caka_0596"/>